<evidence type="ECO:0000256" key="1">
    <source>
        <dbReference type="ARBA" id="ARBA00022617"/>
    </source>
</evidence>
<dbReference type="GO" id="GO:0004497">
    <property type="term" value="F:monooxygenase activity"/>
    <property type="evidence" value="ECO:0007669"/>
    <property type="project" value="UniProtKB-KW"/>
</dbReference>
<keyword evidence="7" id="KW-1185">Reference proteome</keyword>
<keyword evidence="4" id="KW-0408">Iron</keyword>
<evidence type="ECO:0000313" key="7">
    <source>
        <dbReference type="Proteomes" id="UP001314170"/>
    </source>
</evidence>
<dbReference type="PANTHER" id="PTHR47947">
    <property type="entry name" value="CYTOCHROME P450 82C3-RELATED"/>
    <property type="match status" value="1"/>
</dbReference>
<evidence type="ECO:0000256" key="5">
    <source>
        <dbReference type="ARBA" id="ARBA00023033"/>
    </source>
</evidence>
<evidence type="ECO:0000313" key="6">
    <source>
        <dbReference type="EMBL" id="CAK7355302.1"/>
    </source>
</evidence>
<keyword evidence="3" id="KW-0560">Oxidoreductase</keyword>
<proteinExistence type="predicted"/>
<protein>
    <submittedName>
        <fullName evidence="6">Uncharacterized protein</fullName>
    </submittedName>
</protein>
<dbReference type="AlphaFoldDB" id="A0AAV1SRK0"/>
<keyword evidence="5" id="KW-0503">Monooxygenase</keyword>
<dbReference type="InterPro" id="IPR050651">
    <property type="entry name" value="Plant_Cytochrome_P450_Monoox"/>
</dbReference>
<dbReference type="PANTHER" id="PTHR47947:SF25">
    <property type="entry name" value="DIMETHYLNONATRIENE SYNTHASE"/>
    <property type="match status" value="1"/>
</dbReference>
<dbReference type="GO" id="GO:0046872">
    <property type="term" value="F:metal ion binding"/>
    <property type="evidence" value="ECO:0007669"/>
    <property type="project" value="UniProtKB-KW"/>
</dbReference>
<comment type="caution">
    <text evidence="6">The sequence shown here is derived from an EMBL/GenBank/DDBJ whole genome shotgun (WGS) entry which is preliminary data.</text>
</comment>
<name>A0AAV1SRK0_9ROSI</name>
<evidence type="ECO:0000256" key="4">
    <source>
        <dbReference type="ARBA" id="ARBA00023004"/>
    </source>
</evidence>
<keyword evidence="1" id="KW-0349">Heme</keyword>
<dbReference type="Proteomes" id="UP001314170">
    <property type="component" value="Unassembled WGS sequence"/>
</dbReference>
<dbReference type="GO" id="GO:0046246">
    <property type="term" value="P:terpene biosynthetic process"/>
    <property type="evidence" value="ECO:0007669"/>
    <property type="project" value="TreeGrafter"/>
</dbReference>
<gene>
    <name evidence="6" type="ORF">DCAF_LOCUS25597</name>
</gene>
<dbReference type="EMBL" id="CAWUPB010001195">
    <property type="protein sequence ID" value="CAK7355302.1"/>
    <property type="molecule type" value="Genomic_DNA"/>
</dbReference>
<keyword evidence="2" id="KW-0479">Metal-binding</keyword>
<reference evidence="6 7" key="1">
    <citation type="submission" date="2024-01" db="EMBL/GenBank/DDBJ databases">
        <authorList>
            <person name="Waweru B."/>
        </authorList>
    </citation>
    <scope>NUCLEOTIDE SEQUENCE [LARGE SCALE GENOMIC DNA]</scope>
</reference>
<evidence type="ECO:0000256" key="2">
    <source>
        <dbReference type="ARBA" id="ARBA00022723"/>
    </source>
</evidence>
<sequence length="77" mass="8556">MDYPAKGHVSAMKRTAKELDAVLGNWLEEHLKKKADGDSDFMDVMMSNLPEGAEMSGYSRHVVIKATAMVRCLDVNN</sequence>
<organism evidence="6 7">
    <name type="scientific">Dovyalis caffra</name>
    <dbReference type="NCBI Taxonomy" id="77055"/>
    <lineage>
        <taxon>Eukaryota</taxon>
        <taxon>Viridiplantae</taxon>
        <taxon>Streptophyta</taxon>
        <taxon>Embryophyta</taxon>
        <taxon>Tracheophyta</taxon>
        <taxon>Spermatophyta</taxon>
        <taxon>Magnoliopsida</taxon>
        <taxon>eudicotyledons</taxon>
        <taxon>Gunneridae</taxon>
        <taxon>Pentapetalae</taxon>
        <taxon>rosids</taxon>
        <taxon>fabids</taxon>
        <taxon>Malpighiales</taxon>
        <taxon>Salicaceae</taxon>
        <taxon>Flacourtieae</taxon>
        <taxon>Dovyalis</taxon>
    </lineage>
</organism>
<accession>A0AAV1SRK0</accession>
<evidence type="ECO:0000256" key="3">
    <source>
        <dbReference type="ARBA" id="ARBA00023002"/>
    </source>
</evidence>